<name>A0A7R9MK52_9ACAR</name>
<dbReference type="Proteomes" id="UP000728032">
    <property type="component" value="Unassembled WGS sequence"/>
</dbReference>
<dbReference type="EMBL" id="OC935425">
    <property type="protein sequence ID" value="CAD7660555.1"/>
    <property type="molecule type" value="Genomic_DNA"/>
</dbReference>
<evidence type="ECO:0000313" key="1">
    <source>
        <dbReference type="EMBL" id="CAD7660555.1"/>
    </source>
</evidence>
<reference evidence="1" key="1">
    <citation type="submission" date="2020-11" db="EMBL/GenBank/DDBJ databases">
        <authorList>
            <person name="Tran Van P."/>
        </authorList>
    </citation>
    <scope>NUCLEOTIDE SEQUENCE</scope>
</reference>
<gene>
    <name evidence="1" type="ORF">ONB1V03_LOCUS17121</name>
</gene>
<organism evidence="1">
    <name type="scientific">Oppiella nova</name>
    <dbReference type="NCBI Taxonomy" id="334625"/>
    <lineage>
        <taxon>Eukaryota</taxon>
        <taxon>Metazoa</taxon>
        <taxon>Ecdysozoa</taxon>
        <taxon>Arthropoda</taxon>
        <taxon>Chelicerata</taxon>
        <taxon>Arachnida</taxon>
        <taxon>Acari</taxon>
        <taxon>Acariformes</taxon>
        <taxon>Sarcoptiformes</taxon>
        <taxon>Oribatida</taxon>
        <taxon>Brachypylina</taxon>
        <taxon>Oppioidea</taxon>
        <taxon>Oppiidae</taxon>
        <taxon>Oppiella</taxon>
    </lineage>
</organism>
<proteinExistence type="predicted"/>
<dbReference type="AlphaFoldDB" id="A0A7R9MK52"/>
<accession>A0A7R9MK52</accession>
<dbReference type="EMBL" id="CAJPVJ010020600">
    <property type="protein sequence ID" value="CAG2177693.1"/>
    <property type="molecule type" value="Genomic_DNA"/>
</dbReference>
<dbReference type="OrthoDB" id="6510531at2759"/>
<evidence type="ECO:0000313" key="2">
    <source>
        <dbReference type="Proteomes" id="UP000728032"/>
    </source>
</evidence>
<keyword evidence="2" id="KW-1185">Reference proteome</keyword>
<protein>
    <submittedName>
        <fullName evidence="1">Uncharacterized protein</fullName>
    </submittedName>
</protein>
<sequence>MSESNTIQTMAPVVPITTTFCFRYLSESKSIKPETIVSLVNHGFDSIYTLMAVDVDKDLVRLSDISLGQRCLLRIIIADLIRRVGEAKGANKRAIKRRSELDDIVHQVILRVMASDLIDTSVPITTAQDLSDSTNNFQ</sequence>